<accession>A0A2Z6N7V6</accession>
<protein>
    <submittedName>
        <fullName evidence="1">Uncharacterized protein</fullName>
    </submittedName>
</protein>
<dbReference type="Proteomes" id="UP000242715">
    <property type="component" value="Unassembled WGS sequence"/>
</dbReference>
<name>A0A2Z6N7V6_TRISU</name>
<proteinExistence type="predicted"/>
<organism evidence="1 2">
    <name type="scientific">Trifolium subterraneum</name>
    <name type="common">Subterranean clover</name>
    <dbReference type="NCBI Taxonomy" id="3900"/>
    <lineage>
        <taxon>Eukaryota</taxon>
        <taxon>Viridiplantae</taxon>
        <taxon>Streptophyta</taxon>
        <taxon>Embryophyta</taxon>
        <taxon>Tracheophyta</taxon>
        <taxon>Spermatophyta</taxon>
        <taxon>Magnoliopsida</taxon>
        <taxon>eudicotyledons</taxon>
        <taxon>Gunneridae</taxon>
        <taxon>Pentapetalae</taxon>
        <taxon>rosids</taxon>
        <taxon>fabids</taxon>
        <taxon>Fabales</taxon>
        <taxon>Fabaceae</taxon>
        <taxon>Papilionoideae</taxon>
        <taxon>50 kb inversion clade</taxon>
        <taxon>NPAAA clade</taxon>
        <taxon>Hologalegina</taxon>
        <taxon>IRL clade</taxon>
        <taxon>Trifolieae</taxon>
        <taxon>Trifolium</taxon>
    </lineage>
</organism>
<gene>
    <name evidence="1" type="ORF">TSUD_220040</name>
</gene>
<evidence type="ECO:0000313" key="1">
    <source>
        <dbReference type="EMBL" id="GAU39761.1"/>
    </source>
</evidence>
<dbReference type="EMBL" id="DF973777">
    <property type="protein sequence ID" value="GAU39761.1"/>
    <property type="molecule type" value="Genomic_DNA"/>
</dbReference>
<reference evidence="2" key="1">
    <citation type="journal article" date="2017" name="Front. Plant Sci.">
        <title>Climate Clever Clovers: New Paradigm to Reduce the Environmental Footprint of Ruminants by Breeding Low Methanogenic Forages Utilizing Haplotype Variation.</title>
        <authorList>
            <person name="Kaur P."/>
            <person name="Appels R."/>
            <person name="Bayer P.E."/>
            <person name="Keeble-Gagnere G."/>
            <person name="Wang J."/>
            <person name="Hirakawa H."/>
            <person name="Shirasawa K."/>
            <person name="Vercoe P."/>
            <person name="Stefanova K."/>
            <person name="Durmic Z."/>
            <person name="Nichols P."/>
            <person name="Revell C."/>
            <person name="Isobe S.N."/>
            <person name="Edwards D."/>
            <person name="Erskine W."/>
        </authorList>
    </citation>
    <scope>NUCLEOTIDE SEQUENCE [LARGE SCALE GENOMIC DNA]</scope>
    <source>
        <strain evidence="2">cv. Daliak</strain>
    </source>
</reference>
<dbReference type="AlphaFoldDB" id="A0A2Z6N7V6"/>
<evidence type="ECO:0000313" key="2">
    <source>
        <dbReference type="Proteomes" id="UP000242715"/>
    </source>
</evidence>
<keyword evidence="2" id="KW-1185">Reference proteome</keyword>
<sequence length="140" mass="15224">MSESLLQGIESGACFALSSSDEKILADKVILMIVKKAVRADEFSDDIVDVLGITDDIDMINQFHFHGTNFIPSKVPDIHTRSMFQGSSAQLTPVFGNIGVESSMAGCVGRGKKSLIEDDFNPMLNNGPPSQEYQRLQGSQ</sequence>